<evidence type="ECO:0000313" key="19">
    <source>
        <dbReference type="Proteomes" id="UP001200034"/>
    </source>
</evidence>
<evidence type="ECO:0000256" key="3">
    <source>
        <dbReference type="ARBA" id="ARBA00025786"/>
    </source>
</evidence>
<evidence type="ECO:0000256" key="14">
    <source>
        <dbReference type="ARBA" id="ARBA00047402"/>
    </source>
</evidence>
<dbReference type="EMBL" id="JAJJHW010001127">
    <property type="protein sequence ID" value="KAH8376991.1"/>
    <property type="molecule type" value="Genomic_DNA"/>
</dbReference>
<evidence type="ECO:0000256" key="2">
    <source>
        <dbReference type="ARBA" id="ARBA00023315"/>
    </source>
</evidence>
<sequence length="170" mass="19627">MTALREFALQDLFKFNRIVFDPLTEVYTLTFFLNKILEHPFLSEVATAPDGQVMGFLIGSRSVDSADRIGDGKDFDSNNNHGHVCVLSIEHRYRCLGLATLLMNRLSEKLDHKNDLFVDLYARCGNARAIRLYQSMGYVIWRQLPLFYGDDNGYEMRLPLARDVNRRCLK</sequence>
<dbReference type="AlphaFoldDB" id="A0AAD4K4L7"/>
<name>A0AAD4K4L7_9MUSC</name>
<protein>
    <recommendedName>
        <fullName evidence="6">N-alpha-acetyltransferase 20</fullName>
        <ecNumber evidence="5">2.3.1.254</ecNumber>
    </recommendedName>
    <alternativeName>
        <fullName evidence="10">Methionine N-acetyltransferase</fullName>
    </alternativeName>
    <alternativeName>
        <fullName evidence="7">N-acetyltransferase 5</fullName>
    </alternativeName>
    <alternativeName>
        <fullName evidence="11">N-terminal acetyltransferase B complex catalytic subunit NAA20</fullName>
    </alternativeName>
    <alternativeName>
        <fullName evidence="9">N-terminal acetyltransferase B complex catalytic subunit NAT5</fullName>
    </alternativeName>
    <alternativeName>
        <fullName evidence="8">NatB catalytic subunit</fullName>
    </alternativeName>
</protein>
<comment type="caution">
    <text evidence="18">The sequence shown here is derived from an EMBL/GenBank/DDBJ whole genome shotgun (WGS) entry which is preliminary data.</text>
</comment>
<dbReference type="Proteomes" id="UP001200034">
    <property type="component" value="Unassembled WGS sequence"/>
</dbReference>
<dbReference type="PANTHER" id="PTHR45910:SF1">
    <property type="entry name" value="N-ALPHA-ACETYLTRANSFERASE 20"/>
    <property type="match status" value="1"/>
</dbReference>
<keyword evidence="2" id="KW-0012">Acyltransferase</keyword>
<evidence type="ECO:0000256" key="15">
    <source>
        <dbReference type="ARBA" id="ARBA00048177"/>
    </source>
</evidence>
<evidence type="ECO:0000256" key="4">
    <source>
        <dbReference type="ARBA" id="ARBA00038748"/>
    </source>
</evidence>
<dbReference type="PROSITE" id="PS51186">
    <property type="entry name" value="GNAT"/>
    <property type="match status" value="1"/>
</dbReference>
<comment type="catalytic activity">
    <reaction evidence="13">
        <text>N-terminal L-methionyl-L-aspartyl-[protein] + acetyl-CoA = N-terminal N(alpha)-acetyl-L-methionyl-L-aspartyl-[protein] + CoA + H(+)</text>
        <dbReference type="Rhea" id="RHEA:50480"/>
        <dbReference type="Rhea" id="RHEA-COMP:12692"/>
        <dbReference type="Rhea" id="RHEA-COMP:12693"/>
        <dbReference type="ChEBI" id="CHEBI:15378"/>
        <dbReference type="ChEBI" id="CHEBI:57287"/>
        <dbReference type="ChEBI" id="CHEBI:57288"/>
        <dbReference type="ChEBI" id="CHEBI:133045"/>
        <dbReference type="ChEBI" id="CHEBI:133063"/>
        <dbReference type="EC" id="2.3.1.254"/>
    </reaction>
</comment>
<keyword evidence="1" id="KW-0808">Transferase</keyword>
<comment type="catalytic activity">
    <reaction evidence="15">
        <text>N-terminal L-methionyl-L-glutaminyl-[protein] + acetyl-CoA = N-terminal N(alpha)-acetyl-L-methionyl-L-glutaminyl-[protein] + CoA + H(+)</text>
        <dbReference type="Rhea" id="RHEA:50492"/>
        <dbReference type="Rhea" id="RHEA-COMP:12698"/>
        <dbReference type="Rhea" id="RHEA-COMP:12699"/>
        <dbReference type="ChEBI" id="CHEBI:15378"/>
        <dbReference type="ChEBI" id="CHEBI:57287"/>
        <dbReference type="ChEBI" id="CHEBI:57288"/>
        <dbReference type="ChEBI" id="CHEBI:133361"/>
        <dbReference type="ChEBI" id="CHEBI:133362"/>
        <dbReference type="EC" id="2.3.1.254"/>
    </reaction>
</comment>
<evidence type="ECO:0000256" key="13">
    <source>
        <dbReference type="ARBA" id="ARBA00047385"/>
    </source>
</evidence>
<dbReference type="InterPro" id="IPR000182">
    <property type="entry name" value="GNAT_dom"/>
</dbReference>
<reference evidence="18" key="1">
    <citation type="journal article" date="2021" name="Mol. Ecol. Resour.">
        <title>Phylogenomic analyses of the genus Drosophila reveals genomic signals of climate adaptation.</title>
        <authorList>
            <person name="Li F."/>
            <person name="Rane R.V."/>
            <person name="Luria V."/>
            <person name="Xiong Z."/>
            <person name="Chen J."/>
            <person name="Li Z."/>
            <person name="Catullo R.A."/>
            <person name="Griffin P.C."/>
            <person name="Schiffer M."/>
            <person name="Pearce S."/>
            <person name="Lee S.F."/>
            <person name="McElroy K."/>
            <person name="Stocker A."/>
            <person name="Shirriffs J."/>
            <person name="Cockerell F."/>
            <person name="Coppin C."/>
            <person name="Sgro C.M."/>
            <person name="Karger A."/>
            <person name="Cain J.W."/>
            <person name="Weber J.A."/>
            <person name="Santpere G."/>
            <person name="Kirschner M.W."/>
            <person name="Hoffmann A.A."/>
            <person name="Oakeshott J.G."/>
            <person name="Zhang G."/>
        </authorList>
    </citation>
    <scope>NUCLEOTIDE SEQUENCE</scope>
    <source>
        <strain evidence="18">BGI-SZ-2011g</strain>
    </source>
</reference>
<comment type="similarity">
    <text evidence="3">Belongs to the acetyltransferase family. ARD1 subfamily.</text>
</comment>
<evidence type="ECO:0000256" key="1">
    <source>
        <dbReference type="ARBA" id="ARBA00022679"/>
    </source>
</evidence>
<evidence type="ECO:0000256" key="5">
    <source>
        <dbReference type="ARBA" id="ARBA00039120"/>
    </source>
</evidence>
<dbReference type="SUPFAM" id="SSF55729">
    <property type="entry name" value="Acyl-CoA N-acyltransferases (Nat)"/>
    <property type="match status" value="1"/>
</dbReference>
<evidence type="ECO:0000256" key="6">
    <source>
        <dbReference type="ARBA" id="ARBA00039529"/>
    </source>
</evidence>
<proteinExistence type="inferred from homology"/>
<evidence type="ECO:0000259" key="17">
    <source>
        <dbReference type="PROSITE" id="PS51186"/>
    </source>
</evidence>
<feature type="non-terminal residue" evidence="18">
    <location>
        <position position="170"/>
    </location>
</feature>
<dbReference type="PANTHER" id="PTHR45910">
    <property type="entry name" value="N-ALPHA-ACETYLTRANSFERASE 20"/>
    <property type="match status" value="1"/>
</dbReference>
<evidence type="ECO:0000256" key="10">
    <source>
        <dbReference type="ARBA" id="ARBA00042723"/>
    </source>
</evidence>
<evidence type="ECO:0000256" key="7">
    <source>
        <dbReference type="ARBA" id="ARBA00041220"/>
    </source>
</evidence>
<evidence type="ECO:0000256" key="8">
    <source>
        <dbReference type="ARBA" id="ARBA00042295"/>
    </source>
</evidence>
<feature type="domain" description="N-acetyltransferase" evidence="17">
    <location>
        <begin position="2"/>
        <end position="161"/>
    </location>
</feature>
<dbReference type="Gene3D" id="3.40.630.30">
    <property type="match status" value="1"/>
</dbReference>
<dbReference type="GO" id="GO:0031416">
    <property type="term" value="C:NatB complex"/>
    <property type="evidence" value="ECO:0007669"/>
    <property type="project" value="TreeGrafter"/>
</dbReference>
<gene>
    <name evidence="18" type="ORF">KR093_002587</name>
</gene>
<comment type="catalytic activity">
    <reaction evidence="16">
        <text>N-terminal L-methionyl-L-glutamyl-[protein] + acetyl-CoA = N-terminal N(alpha)-acetyl-L-methionyl-L-glutamyl-[protein] + CoA + H(+)</text>
        <dbReference type="Rhea" id="RHEA:50488"/>
        <dbReference type="Rhea" id="RHEA-COMP:12696"/>
        <dbReference type="Rhea" id="RHEA-COMP:12697"/>
        <dbReference type="ChEBI" id="CHEBI:15378"/>
        <dbReference type="ChEBI" id="CHEBI:57287"/>
        <dbReference type="ChEBI" id="CHEBI:57288"/>
        <dbReference type="ChEBI" id="CHEBI:133359"/>
        <dbReference type="ChEBI" id="CHEBI:133360"/>
        <dbReference type="EC" id="2.3.1.254"/>
    </reaction>
</comment>
<dbReference type="InterPro" id="IPR016181">
    <property type="entry name" value="Acyl_CoA_acyltransferase"/>
</dbReference>
<dbReference type="Pfam" id="PF00583">
    <property type="entry name" value="Acetyltransf_1"/>
    <property type="match status" value="1"/>
</dbReference>
<keyword evidence="19" id="KW-1185">Reference proteome</keyword>
<evidence type="ECO:0000256" key="16">
    <source>
        <dbReference type="ARBA" id="ARBA00048890"/>
    </source>
</evidence>
<dbReference type="GO" id="GO:0120518">
    <property type="term" value="F:protein N-terminal-methionine acetyltransferase activity"/>
    <property type="evidence" value="ECO:0007669"/>
    <property type="project" value="UniProtKB-EC"/>
</dbReference>
<evidence type="ECO:0000313" key="18">
    <source>
        <dbReference type="EMBL" id="KAH8376991.1"/>
    </source>
</evidence>
<dbReference type="EC" id="2.3.1.254" evidence="5"/>
<comment type="function">
    <text evidence="12">Catalytic subunit of the NatB complex which catalyzes acetylation of the N-terminal methionine residues of peptides beginning with Met-Asp, Met-Glu, Met-Asn and Met-Gln. Proteins with cell cycle functions are overrepresented in the pool of NatB substrates. Required for maintaining the structure and function of actomyosin fibers and for proper cellular migration.</text>
</comment>
<comment type="catalytic activity">
    <reaction evidence="14">
        <text>N-terminal L-methionyl-L-asparaginyl-[protein] + acetyl-CoA = N-terminal N(alpha)-acetyl-L-methionyl-L-asparaginyl-[protein] + CoA + H(+)</text>
        <dbReference type="Rhea" id="RHEA:50484"/>
        <dbReference type="Rhea" id="RHEA-COMP:12694"/>
        <dbReference type="Rhea" id="RHEA-COMP:12695"/>
        <dbReference type="ChEBI" id="CHEBI:15378"/>
        <dbReference type="ChEBI" id="CHEBI:57287"/>
        <dbReference type="ChEBI" id="CHEBI:57288"/>
        <dbReference type="ChEBI" id="CHEBI:133356"/>
        <dbReference type="ChEBI" id="CHEBI:133358"/>
        <dbReference type="EC" id="2.3.1.254"/>
    </reaction>
</comment>
<comment type="subunit">
    <text evidence="4">Component of the N-terminal acetyltransferase B (NatB) complex which is composed of NAA20 and NAA25.</text>
</comment>
<evidence type="ECO:0000256" key="11">
    <source>
        <dbReference type="ARBA" id="ARBA00042743"/>
    </source>
</evidence>
<dbReference type="InterPro" id="IPR051646">
    <property type="entry name" value="NatB_acetyltransferase_subunit"/>
</dbReference>
<accession>A0AAD4K4L7</accession>
<evidence type="ECO:0000256" key="9">
    <source>
        <dbReference type="ARBA" id="ARBA00042702"/>
    </source>
</evidence>
<organism evidence="18 19">
    <name type="scientific">Drosophila rubida</name>
    <dbReference type="NCBI Taxonomy" id="30044"/>
    <lineage>
        <taxon>Eukaryota</taxon>
        <taxon>Metazoa</taxon>
        <taxon>Ecdysozoa</taxon>
        <taxon>Arthropoda</taxon>
        <taxon>Hexapoda</taxon>
        <taxon>Insecta</taxon>
        <taxon>Pterygota</taxon>
        <taxon>Neoptera</taxon>
        <taxon>Endopterygota</taxon>
        <taxon>Diptera</taxon>
        <taxon>Brachycera</taxon>
        <taxon>Muscomorpha</taxon>
        <taxon>Ephydroidea</taxon>
        <taxon>Drosophilidae</taxon>
        <taxon>Drosophila</taxon>
    </lineage>
</organism>
<evidence type="ECO:0000256" key="12">
    <source>
        <dbReference type="ARBA" id="ARBA00046112"/>
    </source>
</evidence>